<dbReference type="OMA" id="SHKINRM"/>
<accession>A0A8S1KGU7</accession>
<keyword evidence="3" id="KW-1185">Reference proteome</keyword>
<dbReference type="Proteomes" id="UP000688137">
    <property type="component" value="Unassembled WGS sequence"/>
</dbReference>
<evidence type="ECO:0000313" key="2">
    <source>
        <dbReference type="EMBL" id="CAD8053175.1"/>
    </source>
</evidence>
<feature type="compositionally biased region" description="Polar residues" evidence="1">
    <location>
        <begin position="409"/>
        <end position="424"/>
    </location>
</feature>
<feature type="region of interest" description="Disordered" evidence="1">
    <location>
        <begin position="273"/>
        <end position="300"/>
    </location>
</feature>
<feature type="compositionally biased region" description="Basic and acidic residues" evidence="1">
    <location>
        <begin position="286"/>
        <end position="296"/>
    </location>
</feature>
<gene>
    <name evidence="2" type="ORF">PPRIM_AZ9-3.1.T0200197</name>
</gene>
<proteinExistence type="predicted"/>
<organism evidence="2 3">
    <name type="scientific">Paramecium primaurelia</name>
    <dbReference type="NCBI Taxonomy" id="5886"/>
    <lineage>
        <taxon>Eukaryota</taxon>
        <taxon>Sar</taxon>
        <taxon>Alveolata</taxon>
        <taxon>Ciliophora</taxon>
        <taxon>Intramacronucleata</taxon>
        <taxon>Oligohymenophorea</taxon>
        <taxon>Peniculida</taxon>
        <taxon>Parameciidae</taxon>
        <taxon>Paramecium</taxon>
    </lineage>
</organism>
<dbReference type="EMBL" id="CAJJDM010000017">
    <property type="protein sequence ID" value="CAD8053175.1"/>
    <property type="molecule type" value="Genomic_DNA"/>
</dbReference>
<evidence type="ECO:0000256" key="1">
    <source>
        <dbReference type="SAM" id="MobiDB-lite"/>
    </source>
</evidence>
<name>A0A8S1KGU7_PARPR</name>
<dbReference type="AlphaFoldDB" id="A0A8S1KGU7"/>
<evidence type="ECO:0000313" key="3">
    <source>
        <dbReference type="Proteomes" id="UP000688137"/>
    </source>
</evidence>
<sequence>MSEFQQLTQQKVSIEQNQEMLQNWISLKQNLRSKFKSSQDAFKALKKEGSQILTIEDFQEYSKGLDLSMLFKDVELNEGNFGRVWENWEYKQKQNEHKLQIINEKLKLIQMLDNKEQNNETKVDVTSNKSIQRLISNCESLDQLQEKLDMLVEEGQKQKNQQDIVQNETDCFSIYLSKKNEQQAEELYISKLQLNSNEDVEGHNQIVKKNMKSYIESQPHHRNKTEFSSGTLLQSTLLNKGSLSNIPKSYKQSYIPEPLLQNSPQKECITVRAQPKQNQQQINKSPQDERQQEERKSHKINRMKGDLQTYISQLFFHEREFRQNNIIYHKPSKQDQKGLAGFQNFRQNLKNQQEKLQFVEFEDSNTSRRFQDIRYKLDDFQQHKLSKYNYITKTQPNFSPEKTDRTSKSKPISNQTNKGNTKYSPGNIHRLNLEFLKQEKEQNNQIIQDKQIESQILE</sequence>
<feature type="region of interest" description="Disordered" evidence="1">
    <location>
        <begin position="394"/>
        <end position="426"/>
    </location>
</feature>
<comment type="caution">
    <text evidence="2">The sequence shown here is derived from an EMBL/GenBank/DDBJ whole genome shotgun (WGS) entry which is preliminary data.</text>
</comment>
<reference evidence="2" key="1">
    <citation type="submission" date="2021-01" db="EMBL/GenBank/DDBJ databases">
        <authorList>
            <consortium name="Genoscope - CEA"/>
            <person name="William W."/>
        </authorList>
    </citation>
    <scope>NUCLEOTIDE SEQUENCE</scope>
</reference>
<protein>
    <submittedName>
        <fullName evidence="2">Uncharacterized protein</fullName>
    </submittedName>
</protein>
<feature type="compositionally biased region" description="Polar residues" evidence="1">
    <location>
        <begin position="275"/>
        <end position="285"/>
    </location>
</feature>